<keyword evidence="2" id="KW-1185">Reference proteome</keyword>
<dbReference type="EMBL" id="JBHSQH010000001">
    <property type="protein sequence ID" value="MFC5972766.1"/>
    <property type="molecule type" value="Genomic_DNA"/>
</dbReference>
<sequence>MSTRTYDESETESTTEPDCVALELEDGQVILYDPEGNGAWIQSDVAYPIERESQQDA</sequence>
<accession>A0ABD5RQN4</accession>
<proteinExistence type="predicted"/>
<dbReference type="Proteomes" id="UP001596099">
    <property type="component" value="Unassembled WGS sequence"/>
</dbReference>
<dbReference type="AlphaFoldDB" id="A0ABD5RQN4"/>
<gene>
    <name evidence="1" type="ORF">ACFPYI_15620</name>
</gene>
<evidence type="ECO:0000313" key="2">
    <source>
        <dbReference type="Proteomes" id="UP001596099"/>
    </source>
</evidence>
<organism evidence="1 2">
    <name type="scientific">Halomarina salina</name>
    <dbReference type="NCBI Taxonomy" id="1872699"/>
    <lineage>
        <taxon>Archaea</taxon>
        <taxon>Methanobacteriati</taxon>
        <taxon>Methanobacteriota</taxon>
        <taxon>Stenosarchaea group</taxon>
        <taxon>Halobacteria</taxon>
        <taxon>Halobacteriales</taxon>
        <taxon>Natronomonadaceae</taxon>
        <taxon>Halomarina</taxon>
    </lineage>
</organism>
<reference evidence="1 2" key="1">
    <citation type="journal article" date="2019" name="Int. J. Syst. Evol. Microbiol.">
        <title>The Global Catalogue of Microorganisms (GCM) 10K type strain sequencing project: providing services to taxonomists for standard genome sequencing and annotation.</title>
        <authorList>
            <consortium name="The Broad Institute Genomics Platform"/>
            <consortium name="The Broad Institute Genome Sequencing Center for Infectious Disease"/>
            <person name="Wu L."/>
            <person name="Ma J."/>
        </authorList>
    </citation>
    <scope>NUCLEOTIDE SEQUENCE [LARGE SCALE GENOMIC DNA]</scope>
    <source>
        <strain evidence="1 2">CGMCC 1.12543</strain>
    </source>
</reference>
<evidence type="ECO:0000313" key="1">
    <source>
        <dbReference type="EMBL" id="MFC5972766.1"/>
    </source>
</evidence>
<dbReference type="InterPro" id="IPR055755">
    <property type="entry name" value="DUF7331"/>
</dbReference>
<comment type="caution">
    <text evidence="1">The sequence shown here is derived from an EMBL/GenBank/DDBJ whole genome shotgun (WGS) entry which is preliminary data.</text>
</comment>
<name>A0ABD5RQN4_9EURY</name>
<protein>
    <submittedName>
        <fullName evidence="1">Uncharacterized protein</fullName>
    </submittedName>
</protein>
<dbReference type="RefSeq" id="WP_247416559.1">
    <property type="nucleotide sequence ID" value="NZ_JALLGW010000001.1"/>
</dbReference>
<dbReference type="Pfam" id="PF24018">
    <property type="entry name" value="DUF7331"/>
    <property type="match status" value="1"/>
</dbReference>